<reference evidence="1" key="1">
    <citation type="journal article" date="2014" name="Front. Microbiol.">
        <title>High frequency of phylogenetically diverse reductive dehalogenase-homologous genes in deep subseafloor sedimentary metagenomes.</title>
        <authorList>
            <person name="Kawai M."/>
            <person name="Futagami T."/>
            <person name="Toyoda A."/>
            <person name="Takaki Y."/>
            <person name="Nishi S."/>
            <person name="Hori S."/>
            <person name="Arai W."/>
            <person name="Tsubouchi T."/>
            <person name="Morono Y."/>
            <person name="Uchiyama I."/>
            <person name="Ito T."/>
            <person name="Fujiyama A."/>
            <person name="Inagaki F."/>
            <person name="Takami H."/>
        </authorList>
    </citation>
    <scope>NUCLEOTIDE SEQUENCE</scope>
    <source>
        <strain evidence="1">Expedition CK06-06</strain>
    </source>
</reference>
<dbReference type="Gene3D" id="2.40.50.100">
    <property type="match status" value="1"/>
</dbReference>
<accession>X1FM58</accession>
<organism evidence="1">
    <name type="scientific">marine sediment metagenome</name>
    <dbReference type="NCBI Taxonomy" id="412755"/>
    <lineage>
        <taxon>unclassified sequences</taxon>
        <taxon>metagenomes</taxon>
        <taxon>ecological metagenomes</taxon>
    </lineage>
</organism>
<dbReference type="AlphaFoldDB" id="X1FM58"/>
<protein>
    <submittedName>
        <fullName evidence="1">Uncharacterized protein</fullName>
    </submittedName>
</protein>
<dbReference type="EMBL" id="BARU01008907">
    <property type="protein sequence ID" value="GAH46037.1"/>
    <property type="molecule type" value="Genomic_DNA"/>
</dbReference>
<feature type="non-terminal residue" evidence="1">
    <location>
        <position position="106"/>
    </location>
</feature>
<name>X1FM58_9ZZZZ</name>
<comment type="caution">
    <text evidence="1">The sequence shown here is derived from an EMBL/GenBank/DDBJ whole genome shotgun (WGS) entry which is preliminary data.</text>
</comment>
<gene>
    <name evidence="1" type="ORF">S03H2_17292</name>
</gene>
<evidence type="ECO:0000313" key="1">
    <source>
        <dbReference type="EMBL" id="GAH46037.1"/>
    </source>
</evidence>
<proteinExistence type="predicted"/>
<dbReference type="SUPFAM" id="SSF110324">
    <property type="entry name" value="Ribosomal L27 protein-like"/>
    <property type="match status" value="1"/>
</dbReference>
<sequence length="106" mass="12069">MKDSAKNNEIVITGQYLGVVEEYLPDKLSTYVKEGQIFATKTGIVKIDKNRRAIEILSHQDEDRKTIKIGDEIIGTIRFLRLYSVGISFATINKKIHFNSSYFGNI</sequence>